<evidence type="ECO:0000256" key="13">
    <source>
        <dbReference type="ARBA" id="ARBA00023211"/>
    </source>
</evidence>
<evidence type="ECO:0000256" key="2">
    <source>
        <dbReference type="ARBA" id="ARBA00004323"/>
    </source>
</evidence>
<gene>
    <name evidence="15" type="primary">POMGNT1</name>
    <name evidence="15" type="ORF">BLAG_LOCUS18778</name>
</gene>
<evidence type="ECO:0000313" key="15">
    <source>
        <dbReference type="EMBL" id="CAH1264396.1"/>
    </source>
</evidence>
<organism evidence="15 16">
    <name type="scientific">Branchiostoma lanceolatum</name>
    <name type="common">Common lancelet</name>
    <name type="synonym">Amphioxus lanceolatum</name>
    <dbReference type="NCBI Taxonomy" id="7740"/>
    <lineage>
        <taxon>Eukaryota</taxon>
        <taxon>Metazoa</taxon>
        <taxon>Chordata</taxon>
        <taxon>Cephalochordata</taxon>
        <taxon>Leptocardii</taxon>
        <taxon>Amphioxiformes</taxon>
        <taxon>Branchiostomatidae</taxon>
        <taxon>Branchiostoma</taxon>
    </lineage>
</organism>
<dbReference type="Pfam" id="PF03071">
    <property type="entry name" value="GNT-I"/>
    <property type="match status" value="1"/>
</dbReference>
<keyword evidence="13" id="KW-0464">Manganese</keyword>
<accession>A0A8J9ZVI3</accession>
<dbReference type="InterPro" id="IPR004139">
    <property type="entry name" value="Glyco_trans_13"/>
</dbReference>
<comment type="pathway">
    <text evidence="3">Protein modification; protein glycosylation.</text>
</comment>
<name>A0A8J9ZVI3_BRALA</name>
<evidence type="ECO:0000256" key="9">
    <source>
        <dbReference type="ARBA" id="ARBA00022968"/>
    </source>
</evidence>
<dbReference type="InterPro" id="IPR029044">
    <property type="entry name" value="Nucleotide-diphossugar_trans"/>
</dbReference>
<protein>
    <submittedName>
        <fullName evidence="15">POMGNT1 protein</fullName>
    </submittedName>
</protein>
<evidence type="ECO:0000256" key="8">
    <source>
        <dbReference type="ARBA" id="ARBA00022723"/>
    </source>
</evidence>
<evidence type="ECO:0000256" key="10">
    <source>
        <dbReference type="ARBA" id="ARBA00022989"/>
    </source>
</evidence>
<evidence type="ECO:0000256" key="4">
    <source>
        <dbReference type="ARBA" id="ARBA00006492"/>
    </source>
</evidence>
<evidence type="ECO:0000256" key="6">
    <source>
        <dbReference type="ARBA" id="ARBA00022679"/>
    </source>
</evidence>
<dbReference type="GO" id="GO:0016266">
    <property type="term" value="P:protein O-linked glycosylation via N-acetyl-galactosamine"/>
    <property type="evidence" value="ECO:0007669"/>
    <property type="project" value="TreeGrafter"/>
</dbReference>
<dbReference type="EMBL" id="OV696690">
    <property type="protein sequence ID" value="CAH1264396.1"/>
    <property type="molecule type" value="Genomic_DNA"/>
</dbReference>
<feature type="domain" description="ILEI/PANDER" evidence="14">
    <location>
        <begin position="247"/>
        <end position="343"/>
    </location>
</feature>
<feature type="domain" description="ILEI/PANDER" evidence="14">
    <location>
        <begin position="447"/>
        <end position="534"/>
    </location>
</feature>
<keyword evidence="9" id="KW-0735">Signal-anchor</keyword>
<dbReference type="InterPro" id="IPR052463">
    <property type="entry name" value="O-linked_mannose_GnT"/>
</dbReference>
<dbReference type="PANTHER" id="PTHR46396">
    <property type="entry name" value="PROTEIN O-LINKED-MANNOSE BETA-1,2-N-ACETYLGLUCOSAMINYLTRANSFERASE 1"/>
    <property type="match status" value="1"/>
</dbReference>
<keyword evidence="8" id="KW-0479">Metal-binding</keyword>
<keyword evidence="12" id="KW-0472">Membrane</keyword>
<keyword evidence="10" id="KW-1133">Transmembrane helix</keyword>
<evidence type="ECO:0000256" key="11">
    <source>
        <dbReference type="ARBA" id="ARBA00023034"/>
    </source>
</evidence>
<proteinExistence type="inferred from homology"/>
<comment type="similarity">
    <text evidence="4">Belongs to the glycosyltransferase 13 family.</text>
</comment>
<keyword evidence="16" id="KW-1185">Reference proteome</keyword>
<dbReference type="UniPathway" id="UPA00378"/>
<reference evidence="15" key="1">
    <citation type="submission" date="2022-01" db="EMBL/GenBank/DDBJ databases">
        <authorList>
            <person name="Braso-Vives M."/>
        </authorList>
    </citation>
    <scope>NUCLEOTIDE SEQUENCE</scope>
</reference>
<evidence type="ECO:0000256" key="12">
    <source>
        <dbReference type="ARBA" id="ARBA00023136"/>
    </source>
</evidence>
<dbReference type="Proteomes" id="UP000838412">
    <property type="component" value="Chromosome 5"/>
</dbReference>
<keyword evidence="5" id="KW-0328">Glycosyltransferase</keyword>
<evidence type="ECO:0000256" key="3">
    <source>
        <dbReference type="ARBA" id="ARBA00004922"/>
    </source>
</evidence>
<evidence type="ECO:0000256" key="1">
    <source>
        <dbReference type="ARBA" id="ARBA00001936"/>
    </source>
</evidence>
<dbReference type="Gene3D" id="3.90.550.10">
    <property type="entry name" value="Spore Coat Polysaccharide Biosynthesis Protein SpsA, Chain A"/>
    <property type="match status" value="1"/>
</dbReference>
<evidence type="ECO:0000313" key="16">
    <source>
        <dbReference type="Proteomes" id="UP000838412"/>
    </source>
</evidence>
<dbReference type="InterPro" id="IPR039477">
    <property type="entry name" value="ILEI/PANDER_dom"/>
</dbReference>
<keyword evidence="6" id="KW-0808">Transferase</keyword>
<dbReference type="AlphaFoldDB" id="A0A8J9ZVI3"/>
<dbReference type="Pfam" id="PF15711">
    <property type="entry name" value="ILEI"/>
    <property type="match status" value="2"/>
</dbReference>
<dbReference type="GO" id="GO:0046872">
    <property type="term" value="F:metal ion binding"/>
    <property type="evidence" value="ECO:0007669"/>
    <property type="project" value="UniProtKB-KW"/>
</dbReference>
<dbReference type="GO" id="GO:0000139">
    <property type="term" value="C:Golgi membrane"/>
    <property type="evidence" value="ECO:0007669"/>
    <property type="project" value="UniProtKB-SubCell"/>
</dbReference>
<dbReference type="PANTHER" id="PTHR46396:SF2">
    <property type="entry name" value="ILEI_PANDER DOMAIN-CONTAINING PROTEIN"/>
    <property type="match status" value="1"/>
</dbReference>
<keyword evidence="7" id="KW-0812">Transmembrane</keyword>
<keyword evidence="11" id="KW-0333">Golgi apparatus</keyword>
<sequence length="895" mass="98494">MNLPLTYQSEPPCDAVSSLQSAAVPYSPCGSPVLALRQPRTRPAAAPYSPCGSPVLALRQPRTRPGTYLFAAGSPCRCVNDGGCLQRNFRTLIKPRQNRSPESDVTADPGPCGADGDQVTLTATVAGTVSGIARAVVLLVVVVVVYHGARFYMDSLGRPTQPEVKRVEQQQTEAGSQQVLADVEEKKEQLKPQADIPPDPPKCGIQPPCSKDQFAFAISSGQAQRVGPRICFDGKDLVSDDTHNAGRGMNIVVIDGKSLVHAVRQSKEVYAVDTFDLYDHDDAELIKFLQNRKDGQLVLVASYDDAAYKLTEESRDLLTALGSRHIADLKFRDSWAFLGYKGSHGPPPLEEVHHHVEGQDEWPQQAEIRGCAPLPTAVQEQQPGGARAAVQEQQAGGAGEDSCAMYTTHCDAGYPVYLFAGDKSKNHWPEICVNGQYVIRGGKIGWRGLNVVVVDGRTFQVTQARNFDTYEKGSSDLEDLIWKLDETSLVLIATYDEASRSLSSYARSLLTDLGSSKVKDLGFRDSWIFIGQKGIVGVSPYEKHEKGGGNFGGGVEIKACLAEKLAGQKQVGPDRTTNSQRTAFCQTYSQGGDYGDFCTGENQKEFLPPAPLGDQQDLKDNAVFSTPIVVIARTALNLVQQTLESLRLQPGINPKMVQVMSDGSFDEPHKLADLYGFQWQSLQPTTKYVYQMHHAMTRVFDTFKNSKYAILLDEGFRARPGFLRFFAQTLPLLDQDESLFSVSAWNHNGFEGLSQDASLLYRTEDFPATGWVLRRSVWESEVKGKEATCCMVFPWHGWLGGDLKGREVVVPDVSRVEYIVKEGLFEDDSFRQRYFPGRSSNSEPLQDVSDVQKLSRDLYEEEVKRLLSSSAPLLPAQLSACLKQQDHFAGPAEKG</sequence>
<comment type="cofactor">
    <cofactor evidence="1">
        <name>Mn(2+)</name>
        <dbReference type="ChEBI" id="CHEBI:29035"/>
    </cofactor>
</comment>
<evidence type="ECO:0000256" key="7">
    <source>
        <dbReference type="ARBA" id="ARBA00022692"/>
    </source>
</evidence>
<dbReference type="SUPFAM" id="SSF53448">
    <property type="entry name" value="Nucleotide-diphospho-sugar transferases"/>
    <property type="match status" value="1"/>
</dbReference>
<dbReference type="GO" id="GO:0047223">
    <property type="term" value="F:beta-1,3-galactosyl-O-glycosyl-glycoprotein beta-1,3-N-acetylglucosaminyltransferase activity"/>
    <property type="evidence" value="ECO:0007669"/>
    <property type="project" value="TreeGrafter"/>
</dbReference>
<dbReference type="OrthoDB" id="440755at2759"/>
<evidence type="ECO:0000256" key="5">
    <source>
        <dbReference type="ARBA" id="ARBA00022676"/>
    </source>
</evidence>
<evidence type="ECO:0000259" key="14">
    <source>
        <dbReference type="Pfam" id="PF15711"/>
    </source>
</evidence>
<comment type="subcellular location">
    <subcellularLocation>
        <location evidence="2">Golgi apparatus membrane</location>
        <topology evidence="2">Single-pass type II membrane protein</topology>
    </subcellularLocation>
</comment>